<evidence type="ECO:0000313" key="1">
    <source>
        <dbReference type="EMBL" id="QXA47977.1"/>
    </source>
</evidence>
<dbReference type="GeneID" id="66613681"/>
<gene>
    <name evidence="1" type="ORF">I6L58_14690</name>
</gene>
<accession>A0ABX8KHC0</accession>
<dbReference type="PANTHER" id="PTHR34319:SF7">
    <property type="entry name" value="HNH ENDONUCLEASE DOMAIN-CONTAINING PROTEIN"/>
    <property type="match status" value="1"/>
</dbReference>
<name>A0ABX8KHC0_9ENTR</name>
<dbReference type="RefSeq" id="WP_140418824.1">
    <property type="nucleotide sequence ID" value="NZ_CBIFWU010000052.1"/>
</dbReference>
<dbReference type="EMBL" id="CP077290">
    <property type="protein sequence ID" value="QXA47977.1"/>
    <property type="molecule type" value="Genomic_DNA"/>
</dbReference>
<sequence length="96" mass="10894">MLNIIWRRIVLTTATFRIQTNSKKIKGLYGKIKNNLDDAGTNIFENLTLIQSSPYHYTLSKAQGTITKVLPYNESAKVLWPAPKDVIYPAGIKEKK</sequence>
<organism evidence="1 2">
    <name type="scientific">Enterobacter cancerogenus</name>
    <dbReference type="NCBI Taxonomy" id="69218"/>
    <lineage>
        <taxon>Bacteria</taxon>
        <taxon>Pseudomonadati</taxon>
        <taxon>Pseudomonadota</taxon>
        <taxon>Gammaproteobacteria</taxon>
        <taxon>Enterobacterales</taxon>
        <taxon>Enterobacteriaceae</taxon>
        <taxon>Enterobacter</taxon>
        <taxon>Enterobacter cloacae complex</taxon>
    </lineage>
</organism>
<proteinExistence type="predicted"/>
<dbReference type="InterPro" id="IPR052947">
    <property type="entry name" value="T6SS_Hcp1_domain"/>
</dbReference>
<evidence type="ECO:0000313" key="2">
    <source>
        <dbReference type="Proteomes" id="UP000683583"/>
    </source>
</evidence>
<reference evidence="1 2" key="1">
    <citation type="submission" date="2021-06" db="EMBL/GenBank/DDBJ databases">
        <title>FDA dAtabase for Regulatory Grade micrObial Sequences (FDA-ARGOS): Supporting development and validation of Infectious Disease Dx tests.</title>
        <authorList>
            <person name="Sproer C."/>
            <person name="Gronow S."/>
            <person name="Severitt S."/>
            <person name="Schroder I."/>
            <person name="Tallon L."/>
            <person name="Sadzewicz L."/>
            <person name="Zhao X."/>
            <person name="Boylan J."/>
            <person name="Ott S."/>
            <person name="Bowen H."/>
            <person name="Vavikolanu K."/>
            <person name="Mehta A."/>
            <person name="Aluvathingal J."/>
            <person name="Nadendla S."/>
            <person name="Lowell S."/>
            <person name="Myers T."/>
            <person name="Yan Y."/>
        </authorList>
    </citation>
    <scope>NUCLEOTIDE SEQUENCE [LARGE SCALE GENOMIC DNA]</scope>
    <source>
        <strain evidence="1 2">FDAARGOS 1428</strain>
    </source>
</reference>
<protein>
    <submittedName>
        <fullName evidence="1">Uncharacterized protein</fullName>
    </submittedName>
</protein>
<keyword evidence="2" id="KW-1185">Reference proteome</keyword>
<dbReference type="PANTHER" id="PTHR34319">
    <property type="entry name" value="MAJOR EXPORTED PROTEIN"/>
    <property type="match status" value="1"/>
</dbReference>
<dbReference type="Proteomes" id="UP000683583">
    <property type="component" value="Chromosome"/>
</dbReference>